<evidence type="ECO:0000313" key="1">
    <source>
        <dbReference type="EMBL" id="GAI87066.1"/>
    </source>
</evidence>
<organism evidence="1">
    <name type="scientific">marine sediment metagenome</name>
    <dbReference type="NCBI Taxonomy" id="412755"/>
    <lineage>
        <taxon>unclassified sequences</taxon>
        <taxon>metagenomes</taxon>
        <taxon>ecological metagenomes</taxon>
    </lineage>
</organism>
<gene>
    <name evidence="1" type="ORF">S12H4_17818</name>
</gene>
<name>X1T6R6_9ZZZZ</name>
<proteinExistence type="predicted"/>
<reference evidence="1" key="1">
    <citation type="journal article" date="2014" name="Front. Microbiol.">
        <title>High frequency of phylogenetically diverse reductive dehalogenase-homologous genes in deep subseafloor sedimentary metagenomes.</title>
        <authorList>
            <person name="Kawai M."/>
            <person name="Futagami T."/>
            <person name="Toyoda A."/>
            <person name="Takaki Y."/>
            <person name="Nishi S."/>
            <person name="Hori S."/>
            <person name="Arai W."/>
            <person name="Tsubouchi T."/>
            <person name="Morono Y."/>
            <person name="Uchiyama I."/>
            <person name="Ito T."/>
            <person name="Fujiyama A."/>
            <person name="Inagaki F."/>
            <person name="Takami H."/>
        </authorList>
    </citation>
    <scope>NUCLEOTIDE SEQUENCE</scope>
    <source>
        <strain evidence="1">Expedition CK06-06</strain>
    </source>
</reference>
<accession>X1T6R6</accession>
<dbReference type="AlphaFoldDB" id="X1T6R6"/>
<sequence length="230" mass="26885">EIIISTIAFISALKVVRVLMINARTQLMESPNKRSLRVRPVASSSRSYLWTAYRIVDVIEGYVRVPESTDGTKEILQALAPKLECKLRWIGCSDYYKHEIDKKVFMLKFWRPGEWKYVLSDDELPGGEIAAAFSKVRNEETALVGYIPLVTAVFRESKFRLTSPVLKPRFFRWQPGLHWKKKHDSFYNAEGVFRDKWPRIVLKEMYLLHLKYFRPPNRLKAQNAYEGLGL</sequence>
<comment type="caution">
    <text evidence="1">The sequence shown here is derived from an EMBL/GenBank/DDBJ whole genome shotgun (WGS) entry which is preliminary data.</text>
</comment>
<protein>
    <submittedName>
        <fullName evidence="1">Uncharacterized protein</fullName>
    </submittedName>
</protein>
<dbReference type="EMBL" id="BARW01008746">
    <property type="protein sequence ID" value="GAI87066.1"/>
    <property type="molecule type" value="Genomic_DNA"/>
</dbReference>
<feature type="non-terminal residue" evidence="1">
    <location>
        <position position="1"/>
    </location>
</feature>